<name>A0AAV2B6S3_9ARAC</name>
<evidence type="ECO:0000259" key="2">
    <source>
        <dbReference type="Pfam" id="PF14923"/>
    </source>
</evidence>
<keyword evidence="4" id="KW-1185">Reference proteome</keyword>
<dbReference type="EMBL" id="CAXIEN010000295">
    <property type="protein sequence ID" value="CAL1291926.1"/>
    <property type="molecule type" value="Genomic_DNA"/>
</dbReference>
<protein>
    <recommendedName>
        <fullName evidence="2">Coiled-coil protein 142 C-terminal domain-containing protein</fullName>
    </recommendedName>
</protein>
<proteinExistence type="predicted"/>
<feature type="domain" description="Coiled-coil protein 142 C-terminal" evidence="2">
    <location>
        <begin position="476"/>
        <end position="682"/>
    </location>
</feature>
<dbReference type="Proteomes" id="UP001497382">
    <property type="component" value="Unassembled WGS sequence"/>
</dbReference>
<dbReference type="PANTHER" id="PTHR21436">
    <property type="entry name" value="COILED-COIL DOMAIN-CONTAINING PROTEIN 142"/>
    <property type="match status" value="1"/>
</dbReference>
<reference evidence="3 4" key="1">
    <citation type="submission" date="2024-04" db="EMBL/GenBank/DDBJ databases">
        <authorList>
            <person name="Rising A."/>
            <person name="Reimegard J."/>
            <person name="Sonavane S."/>
            <person name="Akerstrom W."/>
            <person name="Nylinder S."/>
            <person name="Hedman E."/>
            <person name="Kallberg Y."/>
        </authorList>
    </citation>
    <scope>NUCLEOTIDE SEQUENCE [LARGE SCALE GENOMIC DNA]</scope>
</reference>
<organism evidence="3 4">
    <name type="scientific">Larinioides sclopetarius</name>
    <dbReference type="NCBI Taxonomy" id="280406"/>
    <lineage>
        <taxon>Eukaryota</taxon>
        <taxon>Metazoa</taxon>
        <taxon>Ecdysozoa</taxon>
        <taxon>Arthropoda</taxon>
        <taxon>Chelicerata</taxon>
        <taxon>Arachnida</taxon>
        <taxon>Araneae</taxon>
        <taxon>Araneomorphae</taxon>
        <taxon>Entelegynae</taxon>
        <taxon>Araneoidea</taxon>
        <taxon>Araneidae</taxon>
        <taxon>Larinioides</taxon>
    </lineage>
</organism>
<dbReference type="InterPro" id="IPR026700">
    <property type="entry name" value="CCDC142"/>
</dbReference>
<sequence length="884" mass="101755">MESCDGSVPVRKAFSAENAKDDCSSSEVPSESGTKPFKTCASASYLSTRRKYVQERHLQNLISEDFSSKYFKPDTKEDQKLFLNASQVLEKLSKIIIKFSETFQHYEGAEIPSPQSKKATFREIVLYQEVLKRLLEERCILVLKEECDICIKRTIKLINDFKQLYVKEKVKLMMMPIQSCNRFISSDDISVSTLELLIKKLQIICDLHLSISSSYQKIINCFYVNLDLELYQMVLKTNRLLHKYKSSLFHWAYKCMTVLMQKLCLADPNSVSPDFLQIILVICEIFNTLVKNNKELRLCYIKQYDLFYKYVKSTECNEVSFSLILNYLAYFEAKTASERVVHFLTSACKKNRQTNLKRKSNEKALGNDCGTSDYHSASISDMDSEKSAIKIADFANTNINFSNLLVSITQRNQSLILKYVYANANLSNSTSRTKRRPSCESNSSFTSVRQMWNVPDQNFQSNNYFHLEESFWLNFWSNVQMFVLKILYEVPYHQYGDSIAGSVHLWPQSYVDTFLEFLKSSAMNNDLTEEGKYTMKQIYEYILVYKIHALWDKEFLLALTSTFSHRCTLVPVSSNQIRTLPGSLFHTCIDILLGVFNVDFQNMDLLLFLQCFHQLHSTLDSFILWISCRTRAVFASQNLSAYLIISWSDCRSATKLLQTQTTVLVKDADSFTRIPTLKLQKEKVFWKQMEVLTGCVAEAPNLIHNFCFCVVRDDLLLAANGHSGSRRTCFGRKVLRLDAMEELIGALSEVDHLPDPLPILTAVSTAVPQAFLFTLHRLKNALSVKLVHFFESELSKFCEWLDQLNLEQDKKLKLKNSQCLIKVKAILKCILVPVSRSSIFSARLNRIVPITDTGPQVSEDVLTDQEKYYWQSTSSRNFLSSSLC</sequence>
<gene>
    <name evidence="3" type="ORF">LARSCL_LOCUS17368</name>
</gene>
<dbReference type="AlphaFoldDB" id="A0AAV2B6S3"/>
<evidence type="ECO:0000256" key="1">
    <source>
        <dbReference type="SAM" id="MobiDB-lite"/>
    </source>
</evidence>
<evidence type="ECO:0000313" key="4">
    <source>
        <dbReference type="Proteomes" id="UP001497382"/>
    </source>
</evidence>
<dbReference type="PANTHER" id="PTHR21436:SF2">
    <property type="entry name" value="COILED-COIL DOMAIN-CONTAINING PROTEIN 142"/>
    <property type="match status" value="1"/>
</dbReference>
<evidence type="ECO:0000313" key="3">
    <source>
        <dbReference type="EMBL" id="CAL1291926.1"/>
    </source>
</evidence>
<comment type="caution">
    <text evidence="3">The sequence shown here is derived from an EMBL/GenBank/DDBJ whole genome shotgun (WGS) entry which is preliminary data.</text>
</comment>
<dbReference type="InterPro" id="IPR055350">
    <property type="entry name" value="CCDC142_C"/>
</dbReference>
<dbReference type="Pfam" id="PF14923">
    <property type="entry name" value="CCDC142"/>
    <property type="match status" value="1"/>
</dbReference>
<feature type="region of interest" description="Disordered" evidence="1">
    <location>
        <begin position="16"/>
        <end position="37"/>
    </location>
</feature>
<accession>A0AAV2B6S3</accession>